<dbReference type="GO" id="GO:0043103">
    <property type="term" value="P:hypoxanthine salvage"/>
    <property type="evidence" value="ECO:0007669"/>
    <property type="project" value="TreeGrafter"/>
</dbReference>
<evidence type="ECO:0000256" key="1">
    <source>
        <dbReference type="ARBA" id="ARBA00001947"/>
    </source>
</evidence>
<dbReference type="GO" id="GO:0004000">
    <property type="term" value="F:adenosine deaminase activity"/>
    <property type="evidence" value="ECO:0007669"/>
    <property type="project" value="TreeGrafter"/>
</dbReference>
<reference evidence="10" key="3">
    <citation type="submission" date="2023-05" db="EMBL/GenBank/DDBJ databases">
        <authorList>
            <person name="Smith C.H."/>
        </authorList>
    </citation>
    <scope>NUCLEOTIDE SEQUENCE</scope>
    <source>
        <strain evidence="10">CHS0354</strain>
        <tissue evidence="10">Mantle</tissue>
    </source>
</reference>
<dbReference type="GO" id="GO:0009168">
    <property type="term" value="P:purine ribonucleoside monophosphate biosynthetic process"/>
    <property type="evidence" value="ECO:0007669"/>
    <property type="project" value="InterPro"/>
</dbReference>
<dbReference type="GO" id="GO:0060169">
    <property type="term" value="P:negative regulation of adenosine receptor signaling pathway"/>
    <property type="evidence" value="ECO:0007669"/>
    <property type="project" value="TreeGrafter"/>
</dbReference>
<evidence type="ECO:0000256" key="6">
    <source>
        <dbReference type="ARBA" id="ARBA00022723"/>
    </source>
</evidence>
<keyword evidence="7" id="KW-0378">Hydrolase</keyword>
<dbReference type="InterPro" id="IPR032466">
    <property type="entry name" value="Metal_Hydrolase"/>
</dbReference>
<dbReference type="NCBIfam" id="TIGR01430">
    <property type="entry name" value="aden_deam"/>
    <property type="match status" value="1"/>
</dbReference>
<proteinExistence type="inferred from homology"/>
<dbReference type="PANTHER" id="PTHR11409:SF43">
    <property type="entry name" value="ADENOSINE DEAMINASE"/>
    <property type="match status" value="1"/>
</dbReference>
<evidence type="ECO:0000256" key="8">
    <source>
        <dbReference type="ARBA" id="ARBA00022833"/>
    </source>
</evidence>
<protein>
    <recommendedName>
        <fullName evidence="5">Adenosine deaminase</fullName>
        <ecNumber evidence="4">3.5.4.4</ecNumber>
    </recommendedName>
</protein>
<organism evidence="10 11">
    <name type="scientific">Potamilus streckersoni</name>
    <dbReference type="NCBI Taxonomy" id="2493646"/>
    <lineage>
        <taxon>Eukaryota</taxon>
        <taxon>Metazoa</taxon>
        <taxon>Spiralia</taxon>
        <taxon>Lophotrochozoa</taxon>
        <taxon>Mollusca</taxon>
        <taxon>Bivalvia</taxon>
        <taxon>Autobranchia</taxon>
        <taxon>Heteroconchia</taxon>
        <taxon>Palaeoheterodonta</taxon>
        <taxon>Unionida</taxon>
        <taxon>Unionoidea</taxon>
        <taxon>Unionidae</taxon>
        <taxon>Ambleminae</taxon>
        <taxon>Lampsilini</taxon>
        <taxon>Potamilus</taxon>
    </lineage>
</organism>
<evidence type="ECO:0000313" key="10">
    <source>
        <dbReference type="EMBL" id="KAK3599437.1"/>
    </source>
</evidence>
<keyword evidence="11" id="KW-1185">Reference proteome</keyword>
<dbReference type="PANTHER" id="PTHR11409">
    <property type="entry name" value="ADENOSINE DEAMINASE"/>
    <property type="match status" value="1"/>
</dbReference>
<evidence type="ECO:0000256" key="2">
    <source>
        <dbReference type="ARBA" id="ARBA00004296"/>
    </source>
</evidence>
<dbReference type="Pfam" id="PF00962">
    <property type="entry name" value="A_deaminase"/>
    <property type="match status" value="1"/>
</dbReference>
<dbReference type="SUPFAM" id="SSF51556">
    <property type="entry name" value="Metallo-dependent hydrolases"/>
    <property type="match status" value="1"/>
</dbReference>
<evidence type="ECO:0000313" key="11">
    <source>
        <dbReference type="Proteomes" id="UP001195483"/>
    </source>
</evidence>
<comment type="caution">
    <text evidence="10">The sequence shown here is derived from an EMBL/GenBank/DDBJ whole genome shotgun (WGS) entry which is preliminary data.</text>
</comment>
<dbReference type="EC" id="3.5.4.4" evidence="4"/>
<reference evidence="10" key="2">
    <citation type="journal article" date="2021" name="Genome Biol. Evol.">
        <title>Developing a high-quality reference genome for a parasitic bivalve with doubly uniparental inheritance (Bivalvia: Unionida).</title>
        <authorList>
            <person name="Smith C.H."/>
        </authorList>
    </citation>
    <scope>NUCLEOTIDE SEQUENCE</scope>
    <source>
        <strain evidence="10">CHS0354</strain>
        <tissue evidence="10">Mantle</tissue>
    </source>
</reference>
<dbReference type="GO" id="GO:0005829">
    <property type="term" value="C:cytosol"/>
    <property type="evidence" value="ECO:0007669"/>
    <property type="project" value="TreeGrafter"/>
</dbReference>
<dbReference type="FunFam" id="3.20.20.140:FF:000057">
    <property type="entry name" value="Adenosine deaminase"/>
    <property type="match status" value="1"/>
</dbReference>
<dbReference type="InterPro" id="IPR006650">
    <property type="entry name" value="A/AMP_deam_AS"/>
</dbReference>
<keyword evidence="8" id="KW-0862">Zinc</keyword>
<dbReference type="AlphaFoldDB" id="A0AAE0SWC5"/>
<evidence type="ECO:0000256" key="4">
    <source>
        <dbReference type="ARBA" id="ARBA00012784"/>
    </source>
</evidence>
<dbReference type="GO" id="GO:0009897">
    <property type="term" value="C:external side of plasma membrane"/>
    <property type="evidence" value="ECO:0007669"/>
    <property type="project" value="TreeGrafter"/>
</dbReference>
<dbReference type="InterPro" id="IPR006330">
    <property type="entry name" value="Ado/ade_deaminase"/>
</dbReference>
<dbReference type="GO" id="GO:0046872">
    <property type="term" value="F:metal ion binding"/>
    <property type="evidence" value="ECO:0007669"/>
    <property type="project" value="UniProtKB-KW"/>
</dbReference>
<evidence type="ECO:0000256" key="7">
    <source>
        <dbReference type="ARBA" id="ARBA00022801"/>
    </source>
</evidence>
<name>A0AAE0SWC5_9BIVA</name>
<comment type="cofactor">
    <cofactor evidence="1">
        <name>Zn(2+)</name>
        <dbReference type="ChEBI" id="CHEBI:29105"/>
    </cofactor>
</comment>
<evidence type="ECO:0000259" key="9">
    <source>
        <dbReference type="Pfam" id="PF00962"/>
    </source>
</evidence>
<gene>
    <name evidence="10" type="ORF">CHS0354_036453</name>
</gene>
<dbReference type="Proteomes" id="UP001195483">
    <property type="component" value="Unassembled WGS sequence"/>
</dbReference>
<evidence type="ECO:0000256" key="3">
    <source>
        <dbReference type="ARBA" id="ARBA00006676"/>
    </source>
</evidence>
<dbReference type="GO" id="GO:0006154">
    <property type="term" value="P:adenosine catabolic process"/>
    <property type="evidence" value="ECO:0007669"/>
    <property type="project" value="TreeGrafter"/>
</dbReference>
<feature type="domain" description="Adenosine deaminase" evidence="9">
    <location>
        <begin position="17"/>
        <end position="355"/>
    </location>
</feature>
<comment type="subcellular location">
    <subcellularLocation>
        <location evidence="2">Cell membrane</location>
        <topology evidence="2">Peripheral membrane protein</topology>
        <orientation evidence="2">Extracellular side</orientation>
    </subcellularLocation>
</comment>
<sequence length="361" mass="40251">MTTMPGLRELNSRFPYKVELHVHLDGSARLTTILETARRRKLLLPGDNLEDLKKSICVYHAKSLYKVLEAFTLFMPVIAGDGECISRIAYEFCEDCANHGIRYVEARYSPHLLSNNEEKPEYATEHGDLTPREVVQIVNDAFERGSKDYGIIVKSILCCMRHRPDWSDEVVALASDFRSASVVAIDIAGGFTKENIEGIPEGHKEAFKKAKDLRIRITAHAGVDGPAASVKEALDDLYAERIGHGYHCLDDPDIYSEVKKKQIHLETCPVSSIRCGSVLEDIKQHPLLKFAADGINFSINSDDPLVFDSTLVDDYSLALEAGLTDRQIISGIFNAARSSFANEAEKQKMLKDLEEVYGPGF</sequence>
<keyword evidence="6" id="KW-0479">Metal-binding</keyword>
<evidence type="ECO:0000256" key="5">
    <source>
        <dbReference type="ARBA" id="ARBA00018099"/>
    </source>
</evidence>
<dbReference type="EMBL" id="JAEAOA010002130">
    <property type="protein sequence ID" value="KAK3599437.1"/>
    <property type="molecule type" value="Genomic_DNA"/>
</dbReference>
<reference evidence="10" key="1">
    <citation type="journal article" date="2021" name="Genome Biol. Evol.">
        <title>A High-Quality Reference Genome for a Parasitic Bivalve with Doubly Uniparental Inheritance (Bivalvia: Unionida).</title>
        <authorList>
            <person name="Smith C.H."/>
        </authorList>
    </citation>
    <scope>NUCLEOTIDE SEQUENCE</scope>
    <source>
        <strain evidence="10">CHS0354</strain>
    </source>
</reference>
<dbReference type="Gene3D" id="3.20.20.140">
    <property type="entry name" value="Metal-dependent hydrolases"/>
    <property type="match status" value="1"/>
</dbReference>
<comment type="similarity">
    <text evidence="3">Belongs to the metallo-dependent hydrolases superfamily. Adenosine and AMP deaminases family.</text>
</comment>
<accession>A0AAE0SWC5</accession>
<dbReference type="GO" id="GO:0046103">
    <property type="term" value="P:inosine biosynthetic process"/>
    <property type="evidence" value="ECO:0007669"/>
    <property type="project" value="TreeGrafter"/>
</dbReference>
<dbReference type="InterPro" id="IPR001365">
    <property type="entry name" value="A_deaminase_dom"/>
</dbReference>
<dbReference type="PROSITE" id="PS00485">
    <property type="entry name" value="A_DEAMINASE"/>
    <property type="match status" value="1"/>
</dbReference>